<gene>
    <name evidence="1" type="ORF">MEUPH1_LOCUS5152</name>
</gene>
<dbReference type="EMBL" id="CARXXK010000001">
    <property type="protein sequence ID" value="CAI6348483.1"/>
    <property type="molecule type" value="Genomic_DNA"/>
</dbReference>
<evidence type="ECO:0000313" key="2">
    <source>
        <dbReference type="Proteomes" id="UP001160148"/>
    </source>
</evidence>
<reference evidence="1 2" key="1">
    <citation type="submission" date="2023-01" db="EMBL/GenBank/DDBJ databases">
        <authorList>
            <person name="Whitehead M."/>
        </authorList>
    </citation>
    <scope>NUCLEOTIDE SEQUENCE [LARGE SCALE GENOMIC DNA]</scope>
</reference>
<sequence>MAKDCSKTLEQTLKCINCEGPHTANYKQCPEFLKTKAEKQASLPTFTQQRVQTTLRQPPVTITPPSNEDAQICPQSYATVVGPMPSKLLSQSVNPDAIQMLTNLLSEPTAGTANIRDVLISTLTSLSPYELPL</sequence>
<evidence type="ECO:0000313" key="1">
    <source>
        <dbReference type="EMBL" id="CAI6348483.1"/>
    </source>
</evidence>
<accession>A0AAV0VW95</accession>
<proteinExistence type="predicted"/>
<name>A0AAV0VW95_9HEMI</name>
<protein>
    <submittedName>
        <fullName evidence="1">Uncharacterized protein</fullName>
    </submittedName>
</protein>
<keyword evidence="2" id="KW-1185">Reference proteome</keyword>
<dbReference type="AlphaFoldDB" id="A0AAV0VW95"/>
<dbReference type="Proteomes" id="UP001160148">
    <property type="component" value="Unassembled WGS sequence"/>
</dbReference>
<comment type="caution">
    <text evidence="1">The sequence shown here is derived from an EMBL/GenBank/DDBJ whole genome shotgun (WGS) entry which is preliminary data.</text>
</comment>
<organism evidence="1 2">
    <name type="scientific">Macrosiphum euphorbiae</name>
    <name type="common">potato aphid</name>
    <dbReference type="NCBI Taxonomy" id="13131"/>
    <lineage>
        <taxon>Eukaryota</taxon>
        <taxon>Metazoa</taxon>
        <taxon>Ecdysozoa</taxon>
        <taxon>Arthropoda</taxon>
        <taxon>Hexapoda</taxon>
        <taxon>Insecta</taxon>
        <taxon>Pterygota</taxon>
        <taxon>Neoptera</taxon>
        <taxon>Paraneoptera</taxon>
        <taxon>Hemiptera</taxon>
        <taxon>Sternorrhyncha</taxon>
        <taxon>Aphidomorpha</taxon>
        <taxon>Aphidoidea</taxon>
        <taxon>Aphididae</taxon>
        <taxon>Macrosiphini</taxon>
        <taxon>Macrosiphum</taxon>
    </lineage>
</organism>